<evidence type="ECO:0000259" key="2">
    <source>
        <dbReference type="Pfam" id="PF00850"/>
    </source>
</evidence>
<dbReference type="PANTHER" id="PTHR10625">
    <property type="entry name" value="HISTONE DEACETYLASE HDAC1-RELATED"/>
    <property type="match status" value="1"/>
</dbReference>
<sequence length="367" mass="40733">MAGMGVPYIGNETKEIVEINNDNRWLRQRLDECSTERSSKPEPQETGKMKKTGFVFDEGYLLHNTGEWHPETADRLRVIVNGLKESGLLEKLIPIKAEPAKQRWIEAVHHVKYIMRFSDACALGMSELDHQENVICRDSYDAALLAVGGVLKAIDAMMAGEIDTAFCAVRPPGHHAEIDQAMGFCYFNNVAIGARYLQRQYGIERVGIIDFDVHHGNGTEHIFEADPTVFYYSIHEHPSFAYPGTGRDFDKGSGEGDGYTLNSPVLPGRGDNDYRRMLTEDLIPAFKKFQPQAMLISAGFDAHTSDLMSGVNLSTDGYDFVSELIMNLANSLTGGKVISVLEGGYNLQILPLLVENHIKHLAGLRGV</sequence>
<evidence type="ECO:0000256" key="1">
    <source>
        <dbReference type="ARBA" id="ARBA00005947"/>
    </source>
</evidence>
<dbReference type="Proteomes" id="UP000184603">
    <property type="component" value="Unassembled WGS sequence"/>
</dbReference>
<reference evidence="3 4" key="1">
    <citation type="submission" date="2016-12" db="EMBL/GenBank/DDBJ databases">
        <authorList>
            <person name="Song W.-J."/>
            <person name="Kurnit D.M."/>
        </authorList>
    </citation>
    <scope>NUCLEOTIDE SEQUENCE [LARGE SCALE GENOMIC DNA]</scope>
    <source>
        <strain evidence="3 4">DSM 18488</strain>
    </source>
</reference>
<accession>A0A1M7YEY7</accession>
<dbReference type="SUPFAM" id="SSF52768">
    <property type="entry name" value="Arginase/deacetylase"/>
    <property type="match status" value="1"/>
</dbReference>
<keyword evidence="4" id="KW-1185">Reference proteome</keyword>
<dbReference type="GO" id="GO:0040029">
    <property type="term" value="P:epigenetic regulation of gene expression"/>
    <property type="evidence" value="ECO:0007669"/>
    <property type="project" value="TreeGrafter"/>
</dbReference>
<dbReference type="EMBL" id="FRFE01000023">
    <property type="protein sequence ID" value="SHO51197.1"/>
    <property type="molecule type" value="Genomic_DNA"/>
</dbReference>
<dbReference type="InterPro" id="IPR037138">
    <property type="entry name" value="His_deacetylse_dom_sf"/>
</dbReference>
<dbReference type="Pfam" id="PF00850">
    <property type="entry name" value="Hist_deacetyl"/>
    <property type="match status" value="1"/>
</dbReference>
<dbReference type="InterPro" id="IPR023801">
    <property type="entry name" value="His_deacetylse_dom"/>
</dbReference>
<comment type="similarity">
    <text evidence="1">Belongs to the histone deacetylase family.</text>
</comment>
<dbReference type="InterPro" id="IPR023696">
    <property type="entry name" value="Ureohydrolase_dom_sf"/>
</dbReference>
<dbReference type="STRING" id="1121416.SAMN02745220_03896"/>
<proteinExistence type="inferred from homology"/>
<dbReference type="CDD" id="cd09992">
    <property type="entry name" value="HDAC_classII"/>
    <property type="match status" value="1"/>
</dbReference>
<evidence type="ECO:0000313" key="4">
    <source>
        <dbReference type="Proteomes" id="UP000184603"/>
    </source>
</evidence>
<evidence type="ECO:0000313" key="3">
    <source>
        <dbReference type="EMBL" id="SHO51197.1"/>
    </source>
</evidence>
<organism evidence="3 4">
    <name type="scientific">Desulfopila aestuarii DSM 18488</name>
    <dbReference type="NCBI Taxonomy" id="1121416"/>
    <lineage>
        <taxon>Bacteria</taxon>
        <taxon>Pseudomonadati</taxon>
        <taxon>Thermodesulfobacteriota</taxon>
        <taxon>Desulfobulbia</taxon>
        <taxon>Desulfobulbales</taxon>
        <taxon>Desulfocapsaceae</taxon>
        <taxon>Desulfopila</taxon>
    </lineage>
</organism>
<gene>
    <name evidence="3" type="ORF">SAMN02745220_03896</name>
</gene>
<dbReference type="GO" id="GO:0004407">
    <property type="term" value="F:histone deacetylase activity"/>
    <property type="evidence" value="ECO:0007669"/>
    <property type="project" value="TreeGrafter"/>
</dbReference>
<protein>
    <submittedName>
        <fullName evidence="3">Acetoin utilization deacetylase AcuC</fullName>
    </submittedName>
</protein>
<dbReference type="AlphaFoldDB" id="A0A1M7YEY7"/>
<feature type="domain" description="Histone deacetylase" evidence="2">
    <location>
        <begin position="69"/>
        <end position="360"/>
    </location>
</feature>
<dbReference type="Gene3D" id="3.40.800.20">
    <property type="entry name" value="Histone deacetylase domain"/>
    <property type="match status" value="1"/>
</dbReference>
<dbReference type="PANTHER" id="PTHR10625:SF10">
    <property type="entry name" value="HISTONE DEACETYLASE HDAC1"/>
    <property type="match status" value="1"/>
</dbReference>
<dbReference type="PRINTS" id="PR01270">
    <property type="entry name" value="HDASUPER"/>
</dbReference>
<dbReference type="InterPro" id="IPR000286">
    <property type="entry name" value="HDACs"/>
</dbReference>
<name>A0A1M7YEY7_9BACT</name>